<feature type="domain" description="MbtH-like" evidence="1">
    <location>
        <begin position="3"/>
        <end position="53"/>
    </location>
</feature>
<dbReference type="SMART" id="SM00923">
    <property type="entry name" value="MbtH"/>
    <property type="match status" value="1"/>
</dbReference>
<sequence length="67" mass="7413">MTNPFDAPDAAYRVLANAEHQHSLWPDGLPVPDGWSPVFGPDTRHACVAHVDTHWSDMRPPSIRTAP</sequence>
<evidence type="ECO:0000259" key="1">
    <source>
        <dbReference type="SMART" id="SM00923"/>
    </source>
</evidence>
<evidence type="ECO:0000313" key="4">
    <source>
        <dbReference type="Proteomes" id="UP000187191"/>
    </source>
</evidence>
<reference evidence="3 4" key="1">
    <citation type="submission" date="2016-05" db="EMBL/GenBank/DDBJ databases">
        <authorList>
            <person name="Gu J."/>
        </authorList>
    </citation>
    <scope>NUCLEOTIDE SEQUENCE [LARGE SCALE GENOMIC DNA]</scope>
    <source>
        <strain evidence="3 4">ACCC40021</strain>
    </source>
</reference>
<keyword evidence="4" id="KW-1185">Reference proteome</keyword>
<evidence type="ECO:0000313" key="2">
    <source>
        <dbReference type="EMBL" id="APY84434.1"/>
    </source>
</evidence>
<dbReference type="EMBL" id="CP015588">
    <property type="protein sequence ID" value="APY90414.1"/>
    <property type="molecule type" value="Genomic_DNA"/>
</dbReference>
<organism evidence="3 4">
    <name type="scientific">Streptomyces alfalfae</name>
    <dbReference type="NCBI Taxonomy" id="1642299"/>
    <lineage>
        <taxon>Bacteria</taxon>
        <taxon>Bacillati</taxon>
        <taxon>Actinomycetota</taxon>
        <taxon>Actinomycetes</taxon>
        <taxon>Kitasatosporales</taxon>
        <taxon>Streptomycetaceae</taxon>
        <taxon>Streptomyces</taxon>
    </lineage>
</organism>
<dbReference type="SUPFAM" id="SSF160582">
    <property type="entry name" value="MbtH-like"/>
    <property type="match status" value="1"/>
</dbReference>
<proteinExistence type="predicted"/>
<dbReference type="PANTHER" id="PTHR38444:SF1">
    <property type="entry name" value="ENTEROBACTIN BIOSYNTHESIS PROTEIN YBDZ"/>
    <property type="match status" value="1"/>
</dbReference>
<dbReference type="RefSeq" id="WP_062771008.1">
    <property type="nucleotide sequence ID" value="NZ_CP015588.1"/>
</dbReference>
<gene>
    <name evidence="2" type="ORF">A7J05_00340</name>
    <name evidence="3" type="ORF">A7J05_36395</name>
</gene>
<dbReference type="InterPro" id="IPR005153">
    <property type="entry name" value="MbtH-like_dom"/>
</dbReference>
<dbReference type="Proteomes" id="UP000187191">
    <property type="component" value="Chromosome"/>
</dbReference>
<evidence type="ECO:0000313" key="3">
    <source>
        <dbReference type="EMBL" id="APY90414.1"/>
    </source>
</evidence>
<dbReference type="InterPro" id="IPR037407">
    <property type="entry name" value="MLP_fam"/>
</dbReference>
<dbReference type="InterPro" id="IPR038020">
    <property type="entry name" value="MbtH-like_sf"/>
</dbReference>
<protein>
    <submittedName>
        <fullName evidence="3">Protein mbtH</fullName>
    </submittedName>
</protein>
<name>A0ABM6H3E8_9ACTN</name>
<dbReference type="EMBL" id="CP015588">
    <property type="protein sequence ID" value="APY84434.1"/>
    <property type="molecule type" value="Genomic_DNA"/>
</dbReference>
<dbReference type="Gene3D" id="3.90.820.10">
    <property type="entry name" value="Structural Genomics, Unknown Function 30-nov-00 1gh9 Mol_id"/>
    <property type="match status" value="1"/>
</dbReference>
<dbReference type="Pfam" id="PF03621">
    <property type="entry name" value="MbtH"/>
    <property type="match status" value="1"/>
</dbReference>
<dbReference type="PANTHER" id="PTHR38444">
    <property type="entry name" value="ENTEROBACTIN BIOSYNTHESIS PROTEIN YBDZ"/>
    <property type="match status" value="1"/>
</dbReference>
<accession>A0ABM6H3E8</accession>